<comment type="caution">
    <text evidence="1">The sequence shown here is derived from an EMBL/GenBank/DDBJ whole genome shotgun (WGS) entry which is preliminary data.</text>
</comment>
<gene>
    <name evidence="1" type="ORF">DYS74_07880</name>
</gene>
<dbReference type="InterPro" id="IPR000709">
    <property type="entry name" value="Leu_Ile_Val-bd"/>
</dbReference>
<dbReference type="PANTHER" id="PTHR47628">
    <property type="match status" value="1"/>
</dbReference>
<reference evidence="1 2" key="1">
    <citation type="submission" date="2018-10" db="EMBL/GenBank/DDBJ databases">
        <title>Rhodobacter sp . BO-81.</title>
        <authorList>
            <person name="Im W.T."/>
        </authorList>
    </citation>
    <scope>NUCLEOTIDE SEQUENCE [LARGE SCALE GENOMIC DNA]</scope>
    <source>
        <strain evidence="1 2">BO-81</strain>
    </source>
</reference>
<keyword evidence="2" id="KW-1185">Reference proteome</keyword>
<proteinExistence type="predicted"/>
<dbReference type="Pfam" id="PF13433">
    <property type="entry name" value="Peripla_BP_5"/>
    <property type="match status" value="1"/>
</dbReference>
<organism evidence="1 2">
    <name type="scientific">Paenirhodobacter hankyongi</name>
    <dbReference type="NCBI Taxonomy" id="2294033"/>
    <lineage>
        <taxon>Bacteria</taxon>
        <taxon>Pseudomonadati</taxon>
        <taxon>Pseudomonadota</taxon>
        <taxon>Alphaproteobacteria</taxon>
        <taxon>Rhodobacterales</taxon>
        <taxon>Rhodobacter group</taxon>
        <taxon>Paenirhodobacter</taxon>
    </lineage>
</organism>
<dbReference type="CDD" id="cd06357">
    <property type="entry name" value="PBP1_AmiC"/>
    <property type="match status" value="1"/>
</dbReference>
<dbReference type="PRINTS" id="PR00337">
    <property type="entry name" value="LEUILEVALBP"/>
</dbReference>
<dbReference type="InterPro" id="IPR028082">
    <property type="entry name" value="Peripla_BP_I"/>
</dbReference>
<dbReference type="PANTHER" id="PTHR47628:SF1">
    <property type="entry name" value="ALIPHATIC AMIDASE EXPRESSION-REGULATING PROTEIN"/>
    <property type="match status" value="1"/>
</dbReference>
<dbReference type="Proteomes" id="UP000279673">
    <property type="component" value="Unassembled WGS sequence"/>
</dbReference>
<dbReference type="GO" id="GO:0033218">
    <property type="term" value="F:amide binding"/>
    <property type="evidence" value="ECO:0007669"/>
    <property type="project" value="InterPro"/>
</dbReference>
<accession>A0A421BQK0</accession>
<dbReference type="GO" id="GO:0006865">
    <property type="term" value="P:amino acid transport"/>
    <property type="evidence" value="ECO:0007669"/>
    <property type="project" value="InterPro"/>
</dbReference>
<dbReference type="SUPFAM" id="SSF53822">
    <property type="entry name" value="Periplasmic binding protein-like I"/>
    <property type="match status" value="1"/>
</dbReference>
<dbReference type="InterPro" id="IPR039570">
    <property type="entry name" value="AmiC_PBP1"/>
</dbReference>
<protein>
    <submittedName>
        <fullName evidence="1">Amino acid ABC transporter substrate-binding protein</fullName>
    </submittedName>
</protein>
<evidence type="ECO:0000313" key="1">
    <source>
        <dbReference type="EMBL" id="RLL65236.1"/>
    </source>
</evidence>
<dbReference type="EMBL" id="RCHI01000006">
    <property type="protein sequence ID" value="RLL65236.1"/>
    <property type="molecule type" value="Genomic_DNA"/>
</dbReference>
<dbReference type="Gene3D" id="3.40.50.2300">
    <property type="match status" value="2"/>
</dbReference>
<evidence type="ECO:0000313" key="2">
    <source>
        <dbReference type="Proteomes" id="UP000279673"/>
    </source>
</evidence>
<name>A0A421BQK0_9RHOB</name>
<dbReference type="RefSeq" id="WP_121532605.1">
    <property type="nucleotide sequence ID" value="NZ_RCHI01000006.1"/>
</dbReference>
<dbReference type="AlphaFoldDB" id="A0A421BQK0"/>
<sequence length="382" mass="42143">MSDCWKVGILFSETGSTANVELSQLHGAMLAIAEINAAGGVLGRPIEAVRYDPGSEPRDYGRLAEKLIVEDRINTLFACYKSSARKEVLPVVERRNALFFYPTIYEGFEFSPNVFYGGAVPNQNSVPLARYLMANYGPRIYFVGSDYIYPHESNRVMRHVLRLSGGEVVEEEYVPLDSGPGAFDAIVARILEQRPDAIFSTVVGQDSAEFYRAYHRAGGRGGDIPVASLTTNEADVAEIGAEVMAGHLTAAPYFRTLETPRNAQYLESYARLHGDLTDVTSCGEAAYIQMHFFAQALRDCGCDDTDALRATLVGQSFEAPQGRVTIDPDNQHTYLHSRIARIDEEGEYVIEHEVPMAIKPDPYLVMPASADLIVQGRKISRG</sequence>